<reference evidence="2 3" key="1">
    <citation type="journal article" date="2012" name="BMC Genomics">
        <title>Genomic sequence analysis and characterization of Sneathia amnii sp. nov.</title>
        <authorList>
            <consortium name="Vaginal Microbiome Consortium (additional members)"/>
            <person name="Harwich M.D.Jr."/>
            <person name="Serrano M.G."/>
            <person name="Fettweis J.M."/>
            <person name="Alves J.M."/>
            <person name="Reimers M.A."/>
            <person name="Buck G.A."/>
            <person name="Jefferson K.K."/>
        </authorList>
    </citation>
    <scope>NUCLEOTIDE SEQUENCE [LARGE SCALE GENOMIC DNA]</scope>
    <source>
        <strain evidence="2 3">SN35</strain>
    </source>
</reference>
<dbReference type="EMBL" id="CP011280">
    <property type="protein sequence ID" value="AKC95306.1"/>
    <property type="molecule type" value="Genomic_DNA"/>
</dbReference>
<dbReference type="STRING" id="187101.VC03_01835"/>
<dbReference type="HOGENOM" id="CLU_1694360_0_0_0"/>
<gene>
    <name evidence="2" type="ORF">VC03_01835</name>
</gene>
<keyword evidence="3" id="KW-1185">Reference proteome</keyword>
<feature type="transmembrane region" description="Helical" evidence="1">
    <location>
        <begin position="28"/>
        <end position="50"/>
    </location>
</feature>
<dbReference type="AlphaFoldDB" id="A0A0E3ZB44"/>
<name>A0A0E3ZB44_9FUSO</name>
<dbReference type="OrthoDB" id="80656at2"/>
<dbReference type="Proteomes" id="UP000033103">
    <property type="component" value="Chromosome"/>
</dbReference>
<sequence length="155" mass="18547">MEQVNEILEKVKKETVDTNIKHTFRLSFMYSLKAIVFLVIIIALFVLNIAKFSKKHMLQYAILVVIVVYIIYYIYKLIKYRIVIDENILIYEKNRINLKDIVKLQFMRTRVGGSKYDNCIALLTKDKRYIIRLNMEKKYLFIALLMKITKLKVEV</sequence>
<keyword evidence="1" id="KW-0472">Membrane</keyword>
<evidence type="ECO:0000256" key="1">
    <source>
        <dbReference type="SAM" id="Phobius"/>
    </source>
</evidence>
<keyword evidence="1" id="KW-0812">Transmembrane</keyword>
<organism evidence="2 3">
    <name type="scientific">Sneathia vaginalis</name>
    <dbReference type="NCBI Taxonomy" id="187101"/>
    <lineage>
        <taxon>Bacteria</taxon>
        <taxon>Fusobacteriati</taxon>
        <taxon>Fusobacteriota</taxon>
        <taxon>Fusobacteriia</taxon>
        <taxon>Fusobacteriales</taxon>
        <taxon>Leptotrichiaceae</taxon>
        <taxon>Sneathia</taxon>
    </lineage>
</organism>
<dbReference type="PATRIC" id="fig|1069640.6.peg.349"/>
<accession>A0A0E3ZB44</accession>
<proteinExistence type="predicted"/>
<evidence type="ECO:0000313" key="2">
    <source>
        <dbReference type="EMBL" id="AKC95306.1"/>
    </source>
</evidence>
<feature type="transmembrane region" description="Helical" evidence="1">
    <location>
        <begin position="57"/>
        <end position="75"/>
    </location>
</feature>
<evidence type="ECO:0000313" key="3">
    <source>
        <dbReference type="Proteomes" id="UP000033103"/>
    </source>
</evidence>
<evidence type="ECO:0008006" key="4">
    <source>
        <dbReference type="Google" id="ProtNLM"/>
    </source>
</evidence>
<protein>
    <recommendedName>
        <fullName evidence="4">DUF304 domain-containing protein</fullName>
    </recommendedName>
</protein>
<dbReference type="RefSeq" id="WP_046328412.1">
    <property type="nucleotide sequence ID" value="NZ_CP011280.1"/>
</dbReference>
<dbReference type="KEGG" id="sns:VC03_01835"/>
<keyword evidence="1" id="KW-1133">Transmembrane helix</keyword>